<dbReference type="AlphaFoldDB" id="A0A6G1C693"/>
<comment type="caution">
    <text evidence="1">The sequence shown here is derived from an EMBL/GenBank/DDBJ whole genome shotgun (WGS) entry which is preliminary data.</text>
</comment>
<accession>A0A6G1C693</accession>
<protein>
    <submittedName>
        <fullName evidence="1">Uncharacterized protein</fullName>
    </submittedName>
</protein>
<reference evidence="1 2" key="1">
    <citation type="submission" date="2019-11" db="EMBL/GenBank/DDBJ databases">
        <title>Whole genome sequence of Oryza granulata.</title>
        <authorList>
            <person name="Li W."/>
        </authorList>
    </citation>
    <scope>NUCLEOTIDE SEQUENCE [LARGE SCALE GENOMIC DNA]</scope>
    <source>
        <strain evidence="2">cv. Menghai</strain>
        <tissue evidence="1">Leaf</tissue>
    </source>
</reference>
<gene>
    <name evidence="1" type="ORF">E2562_018127</name>
</gene>
<keyword evidence="2" id="KW-1185">Reference proteome</keyword>
<proteinExistence type="predicted"/>
<name>A0A6G1C693_9ORYZ</name>
<organism evidence="1 2">
    <name type="scientific">Oryza meyeriana var. granulata</name>
    <dbReference type="NCBI Taxonomy" id="110450"/>
    <lineage>
        <taxon>Eukaryota</taxon>
        <taxon>Viridiplantae</taxon>
        <taxon>Streptophyta</taxon>
        <taxon>Embryophyta</taxon>
        <taxon>Tracheophyta</taxon>
        <taxon>Spermatophyta</taxon>
        <taxon>Magnoliopsida</taxon>
        <taxon>Liliopsida</taxon>
        <taxon>Poales</taxon>
        <taxon>Poaceae</taxon>
        <taxon>BOP clade</taxon>
        <taxon>Oryzoideae</taxon>
        <taxon>Oryzeae</taxon>
        <taxon>Oryzinae</taxon>
        <taxon>Oryza</taxon>
        <taxon>Oryza meyeriana</taxon>
    </lineage>
</organism>
<evidence type="ECO:0000313" key="2">
    <source>
        <dbReference type="Proteomes" id="UP000479710"/>
    </source>
</evidence>
<dbReference type="Proteomes" id="UP000479710">
    <property type="component" value="Unassembled WGS sequence"/>
</dbReference>
<evidence type="ECO:0000313" key="1">
    <source>
        <dbReference type="EMBL" id="KAF0895988.1"/>
    </source>
</evidence>
<dbReference type="EMBL" id="SPHZ02000010">
    <property type="protein sequence ID" value="KAF0895988.1"/>
    <property type="molecule type" value="Genomic_DNA"/>
</dbReference>
<sequence>MVMLSSAVGESLRSEENPNFTGLTFREFRRAGVADPPIASISQLAGGYTMSSRVMLLQHAFAVLLLLQAAGQNPAPNQPDMVRTTVRQAHLFNSEEWVN</sequence>